<proteinExistence type="predicted"/>
<dbReference type="AlphaFoldDB" id="A0A3D9L232"/>
<evidence type="ECO:0000313" key="2">
    <source>
        <dbReference type="Proteomes" id="UP000256779"/>
    </source>
</evidence>
<name>A0A3D9L232_MARFU</name>
<sequence>MEPTTSQRQLTLKHLVINNERMIGIKFYPDKVIQALIKTLFSLLFLAAGQAMKSLRPGIATAPVKNQGLRAPD</sequence>
<accession>A0A3D9L232</accession>
<keyword evidence="2" id="KW-1185">Reference proteome</keyword>
<evidence type="ECO:0000313" key="1">
    <source>
        <dbReference type="EMBL" id="RED95224.1"/>
    </source>
</evidence>
<comment type="caution">
    <text evidence="1">The sequence shown here is derived from an EMBL/GenBank/DDBJ whole genome shotgun (WGS) entry which is preliminary data.</text>
</comment>
<dbReference type="EMBL" id="QREG01000018">
    <property type="protein sequence ID" value="RED95224.1"/>
    <property type="molecule type" value="Genomic_DNA"/>
</dbReference>
<protein>
    <submittedName>
        <fullName evidence="1">Uncharacterized protein</fullName>
    </submittedName>
</protein>
<gene>
    <name evidence="1" type="ORF">C7460_1181</name>
</gene>
<organism evidence="1 2">
    <name type="scientific">Marinoscillum furvescens DSM 4134</name>
    <dbReference type="NCBI Taxonomy" id="1122208"/>
    <lineage>
        <taxon>Bacteria</taxon>
        <taxon>Pseudomonadati</taxon>
        <taxon>Bacteroidota</taxon>
        <taxon>Cytophagia</taxon>
        <taxon>Cytophagales</taxon>
        <taxon>Reichenbachiellaceae</taxon>
        <taxon>Marinoscillum</taxon>
    </lineage>
</organism>
<dbReference type="Proteomes" id="UP000256779">
    <property type="component" value="Unassembled WGS sequence"/>
</dbReference>
<reference evidence="1 2" key="1">
    <citation type="submission" date="2018-07" db="EMBL/GenBank/DDBJ databases">
        <title>Genomic Encyclopedia of Type Strains, Phase IV (KMG-IV): sequencing the most valuable type-strain genomes for metagenomic binning, comparative biology and taxonomic classification.</title>
        <authorList>
            <person name="Goeker M."/>
        </authorList>
    </citation>
    <scope>NUCLEOTIDE SEQUENCE [LARGE SCALE GENOMIC DNA]</scope>
    <source>
        <strain evidence="1 2">DSM 4134</strain>
    </source>
</reference>